<proteinExistence type="predicted"/>
<evidence type="ECO:0000313" key="2">
    <source>
        <dbReference type="EMBL" id="MBS2546940.1"/>
    </source>
</evidence>
<feature type="region of interest" description="Disordered" evidence="1">
    <location>
        <begin position="91"/>
        <end position="154"/>
    </location>
</feature>
<keyword evidence="3" id="KW-1185">Reference proteome</keyword>
<feature type="compositionally biased region" description="Basic and acidic residues" evidence="1">
    <location>
        <begin position="145"/>
        <end position="154"/>
    </location>
</feature>
<sequence>MRIHRSARVRFFTTLGNEVLRDSRLSFCARGILAYLLSQPDGKRDDIRTLAERTPEGRERVASAMRELERHGYLKRTKKRTSEGHIYTEVEVFDGPGGPSSQLSPETELPASGGPTTGPDGDQPVKDRGKEPTHPAPSAEDGEDGREGECDEETRASVELLARVARTEPQLSVGRADVVRLAPLVTEWRRRGASELHVVGSLTSGLPRAGVYHPARFIETRLIAKMPVERCAAPERLECGGCGIPVPAAGLCRSCREARPTEVGAATEDHVLARGVAMARAALRGLSLDVGKPALA</sequence>
<reference evidence="2 3" key="1">
    <citation type="submission" date="2020-02" db="EMBL/GenBank/DDBJ databases">
        <title>Acidophilic actinobacteria isolated from forest soil.</title>
        <authorList>
            <person name="Golinska P."/>
        </authorList>
    </citation>
    <scope>NUCLEOTIDE SEQUENCE [LARGE SCALE GENOMIC DNA]</scope>
    <source>
        <strain evidence="2 3">NL8</strain>
    </source>
</reference>
<gene>
    <name evidence="2" type="ORF">KGQ19_08660</name>
</gene>
<comment type="caution">
    <text evidence="2">The sequence shown here is derived from an EMBL/GenBank/DDBJ whole genome shotgun (WGS) entry which is preliminary data.</text>
</comment>
<dbReference type="RefSeq" id="WP_194893723.1">
    <property type="nucleotide sequence ID" value="NZ_JAAFYZ010000020.1"/>
</dbReference>
<evidence type="ECO:0000256" key="1">
    <source>
        <dbReference type="SAM" id="MobiDB-lite"/>
    </source>
</evidence>
<dbReference type="EMBL" id="JAAFYZ010000020">
    <property type="protein sequence ID" value="MBS2546940.1"/>
    <property type="molecule type" value="Genomic_DNA"/>
</dbReference>
<protein>
    <recommendedName>
        <fullName evidence="4">Helix-turn-helix domain-containing protein</fullName>
    </recommendedName>
</protein>
<feature type="compositionally biased region" description="Low complexity" evidence="1">
    <location>
        <begin position="113"/>
        <end position="122"/>
    </location>
</feature>
<evidence type="ECO:0000313" key="3">
    <source>
        <dbReference type="Proteomes" id="UP000730482"/>
    </source>
</evidence>
<dbReference type="Proteomes" id="UP000730482">
    <property type="component" value="Unassembled WGS sequence"/>
</dbReference>
<evidence type="ECO:0008006" key="4">
    <source>
        <dbReference type="Google" id="ProtNLM"/>
    </source>
</evidence>
<accession>A0ABS5KLP4</accession>
<feature type="compositionally biased region" description="Basic and acidic residues" evidence="1">
    <location>
        <begin position="123"/>
        <end position="133"/>
    </location>
</feature>
<name>A0ABS5KLP4_9ACTN</name>
<organism evidence="2 3">
    <name type="scientific">Catenulispora pinistramenti</name>
    <dbReference type="NCBI Taxonomy" id="2705254"/>
    <lineage>
        <taxon>Bacteria</taxon>
        <taxon>Bacillati</taxon>
        <taxon>Actinomycetota</taxon>
        <taxon>Actinomycetes</taxon>
        <taxon>Catenulisporales</taxon>
        <taxon>Catenulisporaceae</taxon>
        <taxon>Catenulispora</taxon>
    </lineage>
</organism>